<dbReference type="GO" id="GO:0044281">
    <property type="term" value="P:small molecule metabolic process"/>
    <property type="evidence" value="ECO:0007669"/>
    <property type="project" value="UniProtKB-ARBA"/>
</dbReference>
<evidence type="ECO:0000256" key="2">
    <source>
        <dbReference type="ARBA" id="ARBA00003513"/>
    </source>
</evidence>
<evidence type="ECO:0000256" key="6">
    <source>
        <dbReference type="ARBA" id="ARBA00022801"/>
    </source>
</evidence>
<dbReference type="GO" id="GO:0046872">
    <property type="term" value="F:metal ion binding"/>
    <property type="evidence" value="ECO:0007669"/>
    <property type="project" value="UniProtKB-KW"/>
</dbReference>
<gene>
    <name evidence="8" type="ordered locus">Maeo_1179</name>
</gene>
<evidence type="ECO:0000256" key="1">
    <source>
        <dbReference type="ARBA" id="ARBA00001946"/>
    </source>
</evidence>
<reference evidence="8" key="1">
    <citation type="submission" date="2007-06" db="EMBL/GenBank/DDBJ databases">
        <title>Complete sequence of Methanococcus aeolicus Nankai-3.</title>
        <authorList>
            <consortium name="US DOE Joint Genome Institute"/>
            <person name="Copeland A."/>
            <person name="Lucas S."/>
            <person name="Lapidus A."/>
            <person name="Barry K."/>
            <person name="Glavina del Rio T."/>
            <person name="Dalin E."/>
            <person name="Tice H."/>
            <person name="Pitluck S."/>
            <person name="Chain P."/>
            <person name="Malfatti S."/>
            <person name="Shin M."/>
            <person name="Vergez L."/>
            <person name="Schmutz J."/>
            <person name="Larimer F."/>
            <person name="Land M."/>
            <person name="Hauser L."/>
            <person name="Kyrpides N."/>
            <person name="Lykidis A."/>
            <person name="Sieprawska-Lupa M."/>
            <person name="Whitman W.B."/>
            <person name="Richardson P."/>
        </authorList>
    </citation>
    <scope>NUCLEOTIDE SEQUENCE [LARGE SCALE GENOMIC DNA]</scope>
    <source>
        <strain evidence="8">Nankai-3</strain>
    </source>
</reference>
<dbReference type="AlphaFoldDB" id="A6UW84"/>
<dbReference type="PRINTS" id="PR00413">
    <property type="entry name" value="HADHALOGNASE"/>
</dbReference>
<dbReference type="GeneID" id="5327408"/>
<dbReference type="HOGENOM" id="CLU_045011_8_3_2"/>
<dbReference type="NCBIfam" id="TIGR02253">
    <property type="entry name" value="CTE7"/>
    <property type="match status" value="1"/>
</dbReference>
<dbReference type="eggNOG" id="arCOG02291">
    <property type="taxonomic scope" value="Archaea"/>
</dbReference>
<evidence type="ECO:0000256" key="4">
    <source>
        <dbReference type="ARBA" id="ARBA00019531"/>
    </source>
</evidence>
<evidence type="ECO:0000313" key="8">
    <source>
        <dbReference type="EMBL" id="ABR56756.1"/>
    </source>
</evidence>
<dbReference type="NCBIfam" id="TIGR01549">
    <property type="entry name" value="HAD-SF-IA-v1"/>
    <property type="match status" value="1"/>
</dbReference>
<accession>A6UW84</accession>
<evidence type="ECO:0000256" key="3">
    <source>
        <dbReference type="ARBA" id="ARBA00007958"/>
    </source>
</evidence>
<dbReference type="InterPro" id="IPR041492">
    <property type="entry name" value="HAD_2"/>
</dbReference>
<comment type="function">
    <text evidence="2">Catalyzes the dephosphorylation of D,L-glyceraldehyde 3-phosphate in vitro.</text>
</comment>
<dbReference type="GO" id="GO:0016791">
    <property type="term" value="F:phosphatase activity"/>
    <property type="evidence" value="ECO:0007669"/>
    <property type="project" value="TreeGrafter"/>
</dbReference>
<protein>
    <recommendedName>
        <fullName evidence="4">Glyceraldehyde 3-phosphate phosphatase</fullName>
    </recommendedName>
</protein>
<dbReference type="Proteomes" id="UP000001106">
    <property type="component" value="Chromosome"/>
</dbReference>
<evidence type="ECO:0000256" key="7">
    <source>
        <dbReference type="ARBA" id="ARBA00022842"/>
    </source>
</evidence>
<keyword evidence="6 8" id="KW-0378">Hydrolase</keyword>
<dbReference type="PANTHER" id="PTHR46470:SF2">
    <property type="entry name" value="GLYCERALDEHYDE 3-PHOSPHATE PHOSPHATASE"/>
    <property type="match status" value="1"/>
</dbReference>
<dbReference type="NCBIfam" id="TIGR01509">
    <property type="entry name" value="HAD-SF-IA-v3"/>
    <property type="match status" value="1"/>
</dbReference>
<dbReference type="InterPro" id="IPR036412">
    <property type="entry name" value="HAD-like_sf"/>
</dbReference>
<organism evidence="8 9">
    <name type="scientific">Methanococcus aeolicus (strain ATCC BAA-1280 / DSM 17508 / OCM 812 / Nankai-3)</name>
    <dbReference type="NCBI Taxonomy" id="419665"/>
    <lineage>
        <taxon>Archaea</taxon>
        <taxon>Methanobacteriati</taxon>
        <taxon>Methanobacteriota</taxon>
        <taxon>Methanomada group</taxon>
        <taxon>Methanococci</taxon>
        <taxon>Methanococcales</taxon>
        <taxon>Methanococcaceae</taxon>
        <taxon>Methanococcus</taxon>
    </lineage>
</organism>
<dbReference type="SFLD" id="SFLDG01129">
    <property type="entry name" value="C1.5:_HAD__Beta-PGM__Phosphata"/>
    <property type="match status" value="1"/>
</dbReference>
<dbReference type="InterPro" id="IPR011950">
    <property type="entry name" value="HAD-SF_hydro_IA_CTE7"/>
</dbReference>
<dbReference type="SFLD" id="SFLDS00003">
    <property type="entry name" value="Haloacid_Dehalogenase"/>
    <property type="match status" value="1"/>
</dbReference>
<evidence type="ECO:0000256" key="5">
    <source>
        <dbReference type="ARBA" id="ARBA00022723"/>
    </source>
</evidence>
<comment type="similarity">
    <text evidence="3">Belongs to the HAD-like hydrolase superfamily.</text>
</comment>
<dbReference type="RefSeq" id="WP_011973888.1">
    <property type="nucleotide sequence ID" value="NC_009635.1"/>
</dbReference>
<dbReference type="KEGG" id="mae:Maeo_1179"/>
<keyword evidence="5" id="KW-0479">Metal-binding</keyword>
<dbReference type="Gene3D" id="1.10.150.520">
    <property type="match status" value="1"/>
</dbReference>
<name>A6UW84_META3</name>
<dbReference type="Gene3D" id="3.40.50.1000">
    <property type="entry name" value="HAD superfamily/HAD-like"/>
    <property type="match status" value="1"/>
</dbReference>
<dbReference type="InterPro" id="IPR023214">
    <property type="entry name" value="HAD_sf"/>
</dbReference>
<dbReference type="SUPFAM" id="SSF56784">
    <property type="entry name" value="HAD-like"/>
    <property type="match status" value="1"/>
</dbReference>
<sequence length="231" mass="26138">MAIKGVLFDLDDTLYNSSSFADRARKEAVRMMVDAGLDTTEENARKVLQKIISQKGSNYSGHFNDLVKTITGTYDPKLIVTGIITYHNIKFALLRPYPNTIKTLVELKKMGLKLGVMTDGITLKQWEKLIRLGIVDFFDVVITSEEFGLGKPNTEFYEYAIKKMDLNPDEIVFVGDRVDRDIIPAKKVGMDAIRLLEGKYKNAEDTVSQYKIKDIYEAVDIIKNLVSSNEP</sequence>
<dbReference type="PANTHER" id="PTHR46470">
    <property type="entry name" value="N-ACYLNEURAMINATE-9-PHOSPHATASE"/>
    <property type="match status" value="1"/>
</dbReference>
<dbReference type="InterPro" id="IPR051400">
    <property type="entry name" value="HAD-like_hydrolase"/>
</dbReference>
<proteinExistence type="inferred from homology"/>
<keyword evidence="9" id="KW-1185">Reference proteome</keyword>
<dbReference type="InterPro" id="IPR006439">
    <property type="entry name" value="HAD-SF_hydro_IA"/>
</dbReference>
<evidence type="ECO:0000313" key="9">
    <source>
        <dbReference type="Proteomes" id="UP000001106"/>
    </source>
</evidence>
<dbReference type="STRING" id="419665.Maeo_1179"/>
<dbReference type="Pfam" id="PF13419">
    <property type="entry name" value="HAD_2"/>
    <property type="match status" value="1"/>
</dbReference>
<dbReference type="OrthoDB" id="27736at2157"/>
<dbReference type="EMBL" id="CP000743">
    <property type="protein sequence ID" value="ABR56756.1"/>
    <property type="molecule type" value="Genomic_DNA"/>
</dbReference>
<keyword evidence="7" id="KW-0460">Magnesium</keyword>
<comment type="cofactor">
    <cofactor evidence="1">
        <name>Mg(2+)</name>
        <dbReference type="ChEBI" id="CHEBI:18420"/>
    </cofactor>
</comment>